<dbReference type="PANTHER" id="PTHR45228">
    <property type="entry name" value="CYCLIC DI-GMP PHOSPHODIESTERASE TM_0186-RELATED"/>
    <property type="match status" value="1"/>
</dbReference>
<dbReference type="Proteomes" id="UP000305730">
    <property type="component" value="Unassembled WGS sequence"/>
</dbReference>
<accession>A0A5S3XLT1</accession>
<dbReference type="Proteomes" id="UP000307706">
    <property type="component" value="Unassembled WGS sequence"/>
</dbReference>
<dbReference type="Pfam" id="PF00497">
    <property type="entry name" value="SBP_bac_3"/>
    <property type="match status" value="1"/>
</dbReference>
<evidence type="ECO:0000313" key="3">
    <source>
        <dbReference type="EMBL" id="TMP56426.1"/>
    </source>
</evidence>
<dbReference type="OrthoDB" id="9764808at2"/>
<dbReference type="InterPro" id="IPR037522">
    <property type="entry name" value="HD_GYP_dom"/>
</dbReference>
<dbReference type="SMART" id="SM00471">
    <property type="entry name" value="HDc"/>
    <property type="match status" value="1"/>
</dbReference>
<comment type="caution">
    <text evidence="3">The sequence shown here is derived from an EMBL/GenBank/DDBJ whole genome shotgun (WGS) entry which is preliminary data.</text>
</comment>
<name>A0A5S3XLT1_9GAMM</name>
<protein>
    <submittedName>
        <fullName evidence="3">Phosphohydrolase</fullName>
    </submittedName>
</protein>
<dbReference type="CDD" id="cd01007">
    <property type="entry name" value="PBP2_BvgS_HisK_like"/>
    <property type="match status" value="1"/>
</dbReference>
<evidence type="ECO:0000313" key="5">
    <source>
        <dbReference type="Proteomes" id="UP000307706"/>
    </source>
</evidence>
<dbReference type="InterPro" id="IPR001638">
    <property type="entry name" value="Solute-binding_3/MltF_N"/>
</dbReference>
<dbReference type="InterPro" id="IPR052020">
    <property type="entry name" value="Cyclic_di-GMP/3'3'-cGAMP_PDE"/>
</dbReference>
<reference evidence="3 5" key="1">
    <citation type="submission" date="2017-12" db="EMBL/GenBank/DDBJ databases">
        <authorList>
            <person name="Paulsen S."/>
            <person name="Gram L.K."/>
        </authorList>
    </citation>
    <scope>NUCLEOTIDE SEQUENCE [LARGE SCALE GENOMIC DNA]</scope>
    <source>
        <strain evidence="3 5">S2231</strain>
        <strain evidence="2">S2233</strain>
    </source>
</reference>
<reference evidence="3" key="3">
    <citation type="submission" date="2019-09" db="EMBL/GenBank/DDBJ databases">
        <title>Co-occurence of chitin degradation, pigmentation and bioactivity in marine Pseudoalteromonas.</title>
        <authorList>
            <person name="Sonnenschein E.C."/>
            <person name="Bech P.K."/>
        </authorList>
    </citation>
    <scope>NUCLEOTIDE SEQUENCE</scope>
    <source>
        <strain evidence="3">S2231</strain>
    </source>
</reference>
<sequence length="1056" mass="119737">MQRRKHWRFSVRITVVTLFAVVCSIVAALTVSLQYYNSIAQLEQQTVQQFDQFATSAKQTIHQNDLAASRMVDMLALMPKVEQLNDEQKLRILADLIATNPSVEGIYFANNYGDFFEVINLKNTALKESYRASENDAWVIMNIDGKSSPNQRELSFFNASFELSASRIEPTSYNPTKRPWYINASNVSQRSTPYLFQYTQVPGVTYSRKLHSQRGVIGLDIPLHALAGSLERQVKGFAGEAYLIKPQGDIIATNRLDNKARMVPLQPLQLTLEQKEIIARHSPLTISNETDWFPVDYAVSGEPNGYAVEVMRQVATLLQLDVEFINGYSWSEFTNRFAQDNIHALNATFDNKENQNKGLLSNAYGHLKFALIWPNNATHIASIAQLNNKTLAIAEGWSVIQPIRDAYPNINILEVETTIDVVHAVLNGQADAGIESDIIVRNLLNEYALSGLKISNEFSFARAKVRSSIHLLLANNKSELMPLINLAIDTLSNAYLAQLESKWLNEATNSHEIGRIVPYLSYIKNMENTQFGTLHHFTDNTKQKLIYVDKLQSAMSSDQLIVFVIDQQTLFSPVYDSVTTSSLITLLVVAMLLPLTWLCASPIVKPITELLAMTYHIRAHDYADVKVIPSKVIEVKRLSLAMKRMADELKRHEYAQRNLIDAIIKLIAQAIDEKSRYTAGHCKRVPELGEMLAQAACDSNNSAFKHFSFDNEQQWREFKTAAWLHDCGKITTPEHIVDKGSKLECIYNRIHEVRMRFEVLYRDAQIHYLTQIAAHPEQTEKLSNEKQATQQKLFDDFALIAKANIGGEYMSEEAKAHVRVIASQTWVRYFDDSLGLSPLEELRYSQHQHPAIPTEEPLLADKAMHIVQRYEAYHCPEHFDIKMPVPENLANRGEIYNLCISRGTLTAEDRFKINEHIISTIKILDSVPFPPELAKVPRIASTHHETMRGDGYPRQLNGEALSIPERILALADIFEALTAADRPYKKAKPLSVALKILHKMAIDEHIDLDVFELFIQSGVYLEYAQRFLPAEQIDDIDISQFFMAADSPKKVVSMAR</sequence>
<dbReference type="EMBL" id="PNCL01000084">
    <property type="protein sequence ID" value="TMP56426.1"/>
    <property type="molecule type" value="Genomic_DNA"/>
</dbReference>
<dbReference type="CDD" id="cd00077">
    <property type="entry name" value="HDc"/>
    <property type="match status" value="1"/>
</dbReference>
<feature type="domain" description="HD-GYP" evidence="1">
    <location>
        <begin position="822"/>
        <end position="1029"/>
    </location>
</feature>
<dbReference type="SUPFAM" id="SSF53850">
    <property type="entry name" value="Periplasmic binding protein-like II"/>
    <property type="match status" value="1"/>
</dbReference>
<evidence type="ECO:0000313" key="2">
    <source>
        <dbReference type="EMBL" id="TMP41521.1"/>
    </source>
</evidence>
<dbReference type="Gene3D" id="6.10.340.10">
    <property type="match status" value="1"/>
</dbReference>
<dbReference type="Gene3D" id="1.10.3210.10">
    <property type="entry name" value="Hypothetical protein af1432"/>
    <property type="match status" value="2"/>
</dbReference>
<keyword evidence="4" id="KW-1185">Reference proteome</keyword>
<organism evidence="3 5">
    <name type="scientific">Pseudoalteromonas citrea</name>
    <dbReference type="NCBI Taxonomy" id="43655"/>
    <lineage>
        <taxon>Bacteria</taxon>
        <taxon>Pseudomonadati</taxon>
        <taxon>Pseudomonadota</taxon>
        <taxon>Gammaproteobacteria</taxon>
        <taxon>Alteromonadales</taxon>
        <taxon>Pseudoalteromonadaceae</taxon>
        <taxon>Pseudoalteromonas</taxon>
    </lineage>
</organism>
<dbReference type="AlphaFoldDB" id="A0A5S3XLT1"/>
<evidence type="ECO:0000313" key="4">
    <source>
        <dbReference type="Proteomes" id="UP000305730"/>
    </source>
</evidence>
<dbReference type="RefSeq" id="WP_138597548.1">
    <property type="nucleotide sequence ID" value="NZ_PNCK01000051.1"/>
</dbReference>
<dbReference type="GO" id="GO:0008081">
    <property type="term" value="F:phosphoric diester hydrolase activity"/>
    <property type="evidence" value="ECO:0007669"/>
    <property type="project" value="UniProtKB-ARBA"/>
</dbReference>
<dbReference type="EMBL" id="PNCK01000051">
    <property type="protein sequence ID" value="TMP41521.1"/>
    <property type="molecule type" value="Genomic_DNA"/>
</dbReference>
<dbReference type="SMART" id="SM00062">
    <property type="entry name" value="PBPb"/>
    <property type="match status" value="1"/>
</dbReference>
<gene>
    <name evidence="3" type="ORF">CWB96_15215</name>
    <name evidence="2" type="ORF">CWB97_14485</name>
</gene>
<dbReference type="PANTHER" id="PTHR45228:SF5">
    <property type="entry name" value="CYCLIC DI-GMP PHOSPHODIESTERASE VC_1348-RELATED"/>
    <property type="match status" value="1"/>
</dbReference>
<dbReference type="Gene3D" id="3.30.450.20">
    <property type="entry name" value="PAS domain"/>
    <property type="match status" value="1"/>
</dbReference>
<evidence type="ECO:0000259" key="1">
    <source>
        <dbReference type="PROSITE" id="PS51832"/>
    </source>
</evidence>
<dbReference type="Gene3D" id="3.40.190.10">
    <property type="entry name" value="Periplasmic binding protein-like II"/>
    <property type="match status" value="2"/>
</dbReference>
<dbReference type="Pfam" id="PF13487">
    <property type="entry name" value="HD_5"/>
    <property type="match status" value="1"/>
</dbReference>
<proteinExistence type="predicted"/>
<keyword evidence="3" id="KW-0378">Hydrolase</keyword>
<reference evidence="4 5" key="2">
    <citation type="submission" date="2019-06" db="EMBL/GenBank/DDBJ databases">
        <title>Co-occurence of chitin degradation, pigmentation and bioactivity in marine Pseudoalteromonas.</title>
        <authorList>
            <person name="Sonnenschein E.C."/>
            <person name="Bech P.K."/>
        </authorList>
    </citation>
    <scope>NUCLEOTIDE SEQUENCE [LARGE SCALE GENOMIC DNA]</scope>
    <source>
        <strain evidence="5">S2231</strain>
        <strain evidence="2 4">S2233</strain>
    </source>
</reference>
<dbReference type="InterPro" id="IPR003607">
    <property type="entry name" value="HD/PDEase_dom"/>
</dbReference>
<dbReference type="PROSITE" id="PS51832">
    <property type="entry name" value="HD_GYP"/>
    <property type="match status" value="1"/>
</dbReference>
<dbReference type="SUPFAM" id="SSF109604">
    <property type="entry name" value="HD-domain/PDEase-like"/>
    <property type="match status" value="2"/>
</dbReference>